<dbReference type="SUPFAM" id="SSF51735">
    <property type="entry name" value="NAD(P)-binding Rossmann-fold domains"/>
    <property type="match status" value="1"/>
</dbReference>
<sequence length="261" mass="26788">MQLELDKRVVVVTGASKGIGFACAKAFAREGATVVGVSRSAEALERARERLAAEGLAMAVVAADLRDADAALAAVGEIEATIGPIEVLVNSAGAARRYGPDELDAAAFRQAMDAKYFTTVHMMEPVAKRMAARGRGAIVNIVGQGGRQASTMHIAGGSANAALMLATVGMAQAWAAKGVRVNAINPGLTRTSRVEEGLEAESRATGASRDALLAKSIAKIPLGRMAEPEEIADVALFLASPRASYVSGAIVPMDGCAASVI</sequence>
<accession>A0A5C8NYE1</accession>
<evidence type="ECO:0000313" key="3">
    <source>
        <dbReference type="Proteomes" id="UP000321548"/>
    </source>
</evidence>
<dbReference type="InterPro" id="IPR002347">
    <property type="entry name" value="SDR_fam"/>
</dbReference>
<name>A0A5C8NYE1_9BURK</name>
<protein>
    <submittedName>
        <fullName evidence="2">SDR family oxidoreductase</fullName>
    </submittedName>
</protein>
<reference evidence="2 3" key="1">
    <citation type="submission" date="2019-06" db="EMBL/GenBank/DDBJ databases">
        <title>Quisquiliibacterium sp. nov., isolated from a maize field.</title>
        <authorList>
            <person name="Lin S.-Y."/>
            <person name="Tsai C.-F."/>
            <person name="Young C.-C."/>
        </authorList>
    </citation>
    <scope>NUCLEOTIDE SEQUENCE [LARGE SCALE GENOMIC DNA]</scope>
    <source>
        <strain evidence="2 3">CC-CFT501</strain>
    </source>
</reference>
<keyword evidence="3" id="KW-1185">Reference proteome</keyword>
<dbReference type="PANTHER" id="PTHR42879">
    <property type="entry name" value="3-OXOACYL-(ACYL-CARRIER-PROTEIN) REDUCTASE"/>
    <property type="match status" value="1"/>
</dbReference>
<dbReference type="RefSeq" id="WP_147704190.1">
    <property type="nucleotide sequence ID" value="NZ_VDUY01000003.1"/>
</dbReference>
<dbReference type="Pfam" id="PF13561">
    <property type="entry name" value="adh_short_C2"/>
    <property type="match status" value="1"/>
</dbReference>
<dbReference type="InterPro" id="IPR036291">
    <property type="entry name" value="NAD(P)-bd_dom_sf"/>
</dbReference>
<dbReference type="Gene3D" id="3.40.50.720">
    <property type="entry name" value="NAD(P)-binding Rossmann-like Domain"/>
    <property type="match status" value="1"/>
</dbReference>
<dbReference type="EMBL" id="VDUY01000003">
    <property type="protein sequence ID" value="TXL66279.1"/>
    <property type="molecule type" value="Genomic_DNA"/>
</dbReference>
<dbReference type="FunFam" id="3.40.50.720:FF:000084">
    <property type="entry name" value="Short-chain dehydrogenase reductase"/>
    <property type="match status" value="1"/>
</dbReference>
<dbReference type="AlphaFoldDB" id="A0A5C8NYE1"/>
<dbReference type="Proteomes" id="UP000321548">
    <property type="component" value="Unassembled WGS sequence"/>
</dbReference>
<comment type="caution">
    <text evidence="2">The sequence shown here is derived from an EMBL/GenBank/DDBJ whole genome shotgun (WGS) entry which is preliminary data.</text>
</comment>
<dbReference type="OrthoDB" id="9803333at2"/>
<evidence type="ECO:0000313" key="2">
    <source>
        <dbReference type="EMBL" id="TXL66279.1"/>
    </source>
</evidence>
<proteinExistence type="inferred from homology"/>
<evidence type="ECO:0000256" key="1">
    <source>
        <dbReference type="ARBA" id="ARBA00006484"/>
    </source>
</evidence>
<dbReference type="PRINTS" id="PR00081">
    <property type="entry name" value="GDHRDH"/>
</dbReference>
<gene>
    <name evidence="2" type="ORF">FHP08_09425</name>
</gene>
<dbReference type="PANTHER" id="PTHR42879:SF6">
    <property type="entry name" value="NADPH-DEPENDENT REDUCTASE BACG"/>
    <property type="match status" value="1"/>
</dbReference>
<dbReference type="InterPro" id="IPR050259">
    <property type="entry name" value="SDR"/>
</dbReference>
<organism evidence="2 3">
    <name type="scientific">Zeimonas arvi</name>
    <dbReference type="NCBI Taxonomy" id="2498847"/>
    <lineage>
        <taxon>Bacteria</taxon>
        <taxon>Pseudomonadati</taxon>
        <taxon>Pseudomonadota</taxon>
        <taxon>Betaproteobacteria</taxon>
        <taxon>Burkholderiales</taxon>
        <taxon>Burkholderiaceae</taxon>
        <taxon>Zeimonas</taxon>
    </lineage>
</organism>
<comment type="similarity">
    <text evidence="1">Belongs to the short-chain dehydrogenases/reductases (SDR) family.</text>
</comment>